<dbReference type="PANTHER" id="PTHR31402:SF2">
    <property type="entry name" value="UPF0711 PROTEIN C18ORF21"/>
    <property type="match status" value="1"/>
</dbReference>
<dbReference type="Proteomes" id="UP001168821">
    <property type="component" value="Unassembled WGS sequence"/>
</dbReference>
<comment type="caution">
    <text evidence="2">The sequence shown here is derived from an EMBL/GenBank/DDBJ whole genome shotgun (WGS) entry which is preliminary data.</text>
</comment>
<accession>A0AA38MEU2</accession>
<dbReference type="PANTHER" id="PTHR31402">
    <property type="entry name" value="UPF0711 PROTEIN C18ORF21"/>
    <property type="match status" value="1"/>
</dbReference>
<evidence type="ECO:0000313" key="3">
    <source>
        <dbReference type="Proteomes" id="UP001168821"/>
    </source>
</evidence>
<proteinExistence type="inferred from homology"/>
<dbReference type="InterPro" id="IPR029779">
    <property type="entry name" value="Rmp24-like"/>
</dbReference>
<evidence type="ECO:0000256" key="1">
    <source>
        <dbReference type="ARBA" id="ARBA00006160"/>
    </source>
</evidence>
<dbReference type="AlphaFoldDB" id="A0AA38MEU2"/>
<comment type="similarity">
    <text evidence="1">Belongs to the UPF0711 family.</text>
</comment>
<reference evidence="2" key="1">
    <citation type="journal article" date="2023" name="G3 (Bethesda)">
        <title>Whole genome assemblies of Zophobas morio and Tenebrio molitor.</title>
        <authorList>
            <person name="Kaur S."/>
            <person name="Stinson S.A."/>
            <person name="diCenzo G.C."/>
        </authorList>
    </citation>
    <scope>NUCLEOTIDE SEQUENCE</scope>
    <source>
        <strain evidence="2">QUZm001</strain>
    </source>
</reference>
<gene>
    <name evidence="2" type="ORF">Zmor_012974</name>
</gene>
<organism evidence="2 3">
    <name type="scientific">Zophobas morio</name>
    <dbReference type="NCBI Taxonomy" id="2755281"/>
    <lineage>
        <taxon>Eukaryota</taxon>
        <taxon>Metazoa</taxon>
        <taxon>Ecdysozoa</taxon>
        <taxon>Arthropoda</taxon>
        <taxon>Hexapoda</taxon>
        <taxon>Insecta</taxon>
        <taxon>Pterygota</taxon>
        <taxon>Neoptera</taxon>
        <taxon>Endopterygota</taxon>
        <taxon>Coleoptera</taxon>
        <taxon>Polyphaga</taxon>
        <taxon>Cucujiformia</taxon>
        <taxon>Tenebrionidae</taxon>
        <taxon>Zophobas</taxon>
    </lineage>
</organism>
<protein>
    <submittedName>
        <fullName evidence="2">Uncharacterized protein</fullName>
    </submittedName>
</protein>
<dbReference type="EMBL" id="JALNTZ010000004">
    <property type="protein sequence ID" value="KAJ3653737.1"/>
    <property type="molecule type" value="Genomic_DNA"/>
</dbReference>
<sequence>MELTQEIATALYKNTIQYLHDVSEKVPNTLSVLKSYYASKFTISQLQTKINLEGGQSKYDPRCRKCCLKLRQSGASYAVAPETKKSKFAQKLLKKAKRKEPLTKFQAKYLKKNDLTPGNRLIATCSFCQKKATYVLSKPVKVRVDVNANQPIQGRAKKKKNKKKDKFCGLQKEAVVSAKRGNLNVNNSKQNENDNQERVNRVLNNPILKQRENQKKKKNLKKLNSMLKQSSQLKAPKNNLAQFLQSLAK</sequence>
<name>A0AA38MEU2_9CUCU</name>
<evidence type="ECO:0000313" key="2">
    <source>
        <dbReference type="EMBL" id="KAJ3653737.1"/>
    </source>
</evidence>
<keyword evidence="3" id="KW-1185">Reference proteome</keyword>